<dbReference type="EMBL" id="CM004466">
    <property type="protein sequence ID" value="OCU00241.1"/>
    <property type="molecule type" value="Genomic_DNA"/>
</dbReference>
<proteinExistence type="predicted"/>
<dbReference type="Proteomes" id="UP000694892">
    <property type="component" value="Chromosome 1L"/>
</dbReference>
<evidence type="ECO:0000313" key="1">
    <source>
        <dbReference type="EMBL" id="OCU00241.1"/>
    </source>
</evidence>
<dbReference type="AlphaFoldDB" id="A0A974DZF0"/>
<gene>
    <name evidence="1" type="ORF">XELAEV_18006022mg</name>
</gene>
<protein>
    <submittedName>
        <fullName evidence="1">Uncharacterized protein</fullName>
    </submittedName>
</protein>
<evidence type="ECO:0000313" key="2">
    <source>
        <dbReference type="Proteomes" id="UP000694892"/>
    </source>
</evidence>
<dbReference type="PANTHER" id="PTHR34605:SF8">
    <property type="entry name" value="FILAGGRIN-2-LIKE ISOFORM X1"/>
    <property type="match status" value="1"/>
</dbReference>
<dbReference type="InterPro" id="IPR052925">
    <property type="entry name" value="Phage_Integrase-like_Recomb"/>
</dbReference>
<name>A0A974DZF0_XENLA</name>
<organism evidence="1 2">
    <name type="scientific">Xenopus laevis</name>
    <name type="common">African clawed frog</name>
    <dbReference type="NCBI Taxonomy" id="8355"/>
    <lineage>
        <taxon>Eukaryota</taxon>
        <taxon>Metazoa</taxon>
        <taxon>Chordata</taxon>
        <taxon>Craniata</taxon>
        <taxon>Vertebrata</taxon>
        <taxon>Euteleostomi</taxon>
        <taxon>Amphibia</taxon>
        <taxon>Batrachia</taxon>
        <taxon>Anura</taxon>
        <taxon>Pipoidea</taxon>
        <taxon>Pipidae</taxon>
        <taxon>Xenopodinae</taxon>
        <taxon>Xenopus</taxon>
        <taxon>Xenopus</taxon>
    </lineage>
</organism>
<dbReference type="PANTHER" id="PTHR34605">
    <property type="entry name" value="PHAGE_INTEGRASE DOMAIN-CONTAINING PROTEIN"/>
    <property type="match status" value="1"/>
</dbReference>
<accession>A0A974DZF0</accession>
<sequence>MVQYVLYLKQTGLSIGVIKKQLAGISFFFRIFETKDVTKAKQMLKGIVRCNKSTDSRNPITLVLLKKLIAELPAVCFSAYETILFSHICFFAAFRASEIVSQSKTGGLEFGAVALMGGKVRILIKKLKTDQEGKGKIVWLGSFHEADLCPVRTFSEFLTKE</sequence>
<reference evidence="2" key="1">
    <citation type="journal article" date="2016" name="Nature">
        <title>Genome evolution in the allotetraploid frog Xenopus laevis.</title>
        <authorList>
            <person name="Session A.M."/>
            <person name="Uno Y."/>
            <person name="Kwon T."/>
            <person name="Chapman J.A."/>
            <person name="Toyoda A."/>
            <person name="Takahashi S."/>
            <person name="Fukui A."/>
            <person name="Hikosaka A."/>
            <person name="Suzuki A."/>
            <person name="Kondo M."/>
            <person name="van Heeringen S.J."/>
            <person name="Quigley I."/>
            <person name="Heinz S."/>
            <person name="Ogino H."/>
            <person name="Ochi H."/>
            <person name="Hellsten U."/>
            <person name="Lyons J.B."/>
            <person name="Simakov O."/>
            <person name="Putnam N."/>
            <person name="Stites J."/>
            <person name="Kuroki Y."/>
            <person name="Tanaka T."/>
            <person name="Michiue T."/>
            <person name="Watanabe M."/>
            <person name="Bogdanovic O."/>
            <person name="Lister R."/>
            <person name="Georgiou G."/>
            <person name="Paranjpe S.S."/>
            <person name="van Kruijsbergen I."/>
            <person name="Shu S."/>
            <person name="Carlson J."/>
            <person name="Kinoshita T."/>
            <person name="Ohta Y."/>
            <person name="Mawaribuchi S."/>
            <person name="Jenkins J."/>
            <person name="Grimwood J."/>
            <person name="Schmutz J."/>
            <person name="Mitros T."/>
            <person name="Mozaffari S.V."/>
            <person name="Suzuki Y."/>
            <person name="Haramoto Y."/>
            <person name="Yamamoto T.S."/>
            <person name="Takagi C."/>
            <person name="Heald R."/>
            <person name="Miller K."/>
            <person name="Haudenschild C."/>
            <person name="Kitzman J."/>
            <person name="Nakayama T."/>
            <person name="Izutsu Y."/>
            <person name="Robert J."/>
            <person name="Fortriede J."/>
            <person name="Burns K."/>
            <person name="Lotay V."/>
            <person name="Karimi K."/>
            <person name="Yasuoka Y."/>
            <person name="Dichmann D.S."/>
            <person name="Flajnik M.F."/>
            <person name="Houston D.W."/>
            <person name="Shendure J."/>
            <person name="DuPasquier L."/>
            <person name="Vize P.D."/>
            <person name="Zorn A.M."/>
            <person name="Ito M."/>
            <person name="Marcotte E.M."/>
            <person name="Wallingford J.B."/>
            <person name="Ito Y."/>
            <person name="Asashima M."/>
            <person name="Ueno N."/>
            <person name="Matsuda Y."/>
            <person name="Veenstra G.J."/>
            <person name="Fujiyama A."/>
            <person name="Harland R.M."/>
            <person name="Taira M."/>
            <person name="Rokhsar D.S."/>
        </authorList>
    </citation>
    <scope>NUCLEOTIDE SEQUENCE [LARGE SCALE GENOMIC DNA]</scope>
    <source>
        <strain evidence="2">J</strain>
    </source>
</reference>